<dbReference type="Pfam" id="PF00072">
    <property type="entry name" value="Response_reg"/>
    <property type="match status" value="1"/>
</dbReference>
<evidence type="ECO:0000256" key="5">
    <source>
        <dbReference type="ARBA" id="ARBA00022553"/>
    </source>
</evidence>
<dbReference type="SMART" id="SM00388">
    <property type="entry name" value="HisKA"/>
    <property type="match status" value="1"/>
</dbReference>
<evidence type="ECO:0000259" key="15">
    <source>
        <dbReference type="PROSITE" id="PS50109"/>
    </source>
</evidence>
<dbReference type="InterPro" id="IPR003594">
    <property type="entry name" value="HATPase_dom"/>
</dbReference>
<keyword evidence="6 14" id="KW-0812">Transmembrane</keyword>
<comment type="caution">
    <text evidence="17">The sequence shown here is derived from an EMBL/GenBank/DDBJ whole genome shotgun (WGS) entry which is preliminary data.</text>
</comment>
<dbReference type="PRINTS" id="PR00344">
    <property type="entry name" value="BCTRLSENSOR"/>
</dbReference>
<evidence type="ECO:0000256" key="11">
    <source>
        <dbReference type="ARBA" id="ARBA00023136"/>
    </source>
</evidence>
<dbReference type="InterPro" id="IPR036097">
    <property type="entry name" value="HisK_dim/P_sf"/>
</dbReference>
<dbReference type="CDD" id="cd16922">
    <property type="entry name" value="HATPase_EvgS-ArcB-TorS-like"/>
    <property type="match status" value="1"/>
</dbReference>
<dbReference type="InterPro" id="IPR003661">
    <property type="entry name" value="HisK_dim/P_dom"/>
</dbReference>
<keyword evidence="11 14" id="KW-0472">Membrane</keyword>
<dbReference type="Gene3D" id="1.20.120.160">
    <property type="entry name" value="HPT domain"/>
    <property type="match status" value="1"/>
</dbReference>
<dbReference type="InterPro" id="IPR011006">
    <property type="entry name" value="CheY-like_superfamily"/>
</dbReference>
<dbReference type="EC" id="2.7.13.3" evidence="3"/>
<evidence type="ECO:0000256" key="13">
    <source>
        <dbReference type="SAM" id="MobiDB-lite"/>
    </source>
</evidence>
<evidence type="ECO:0000256" key="6">
    <source>
        <dbReference type="ARBA" id="ARBA00022692"/>
    </source>
</evidence>
<keyword evidence="18" id="KW-1185">Reference proteome</keyword>
<proteinExistence type="predicted"/>
<organism evidence="17 18">
    <name type="scientific">Azohydromonas lata</name>
    <dbReference type="NCBI Taxonomy" id="45677"/>
    <lineage>
        <taxon>Bacteria</taxon>
        <taxon>Pseudomonadati</taxon>
        <taxon>Pseudomonadota</taxon>
        <taxon>Betaproteobacteria</taxon>
        <taxon>Burkholderiales</taxon>
        <taxon>Sphaerotilaceae</taxon>
        <taxon>Azohydromonas</taxon>
    </lineage>
</organism>
<dbReference type="SUPFAM" id="SSF52172">
    <property type="entry name" value="CheY-like"/>
    <property type="match status" value="1"/>
</dbReference>
<dbReference type="PROSITE" id="PS50109">
    <property type="entry name" value="HIS_KIN"/>
    <property type="match status" value="1"/>
</dbReference>
<evidence type="ECO:0000256" key="1">
    <source>
        <dbReference type="ARBA" id="ARBA00000085"/>
    </source>
</evidence>
<feature type="transmembrane region" description="Helical" evidence="14">
    <location>
        <begin position="12"/>
        <end position="32"/>
    </location>
</feature>
<dbReference type="Gene3D" id="3.40.50.2300">
    <property type="match status" value="1"/>
</dbReference>
<evidence type="ECO:0000313" key="17">
    <source>
        <dbReference type="EMBL" id="MDZ5457704.1"/>
    </source>
</evidence>
<dbReference type="Pfam" id="PF02518">
    <property type="entry name" value="HATPase_c"/>
    <property type="match status" value="1"/>
</dbReference>
<accession>A0ABU5IFU1</accession>
<evidence type="ECO:0000256" key="7">
    <source>
        <dbReference type="ARBA" id="ARBA00022741"/>
    </source>
</evidence>
<evidence type="ECO:0000256" key="12">
    <source>
        <dbReference type="PROSITE-ProRule" id="PRU00169"/>
    </source>
</evidence>
<dbReference type="SMART" id="SM00448">
    <property type="entry name" value="REC"/>
    <property type="match status" value="1"/>
</dbReference>
<comment type="subcellular location">
    <subcellularLocation>
        <location evidence="2">Cell membrane</location>
        <topology evidence="2">Multi-pass membrane protein</topology>
    </subcellularLocation>
</comment>
<evidence type="ECO:0000256" key="4">
    <source>
        <dbReference type="ARBA" id="ARBA00022475"/>
    </source>
</evidence>
<evidence type="ECO:0000259" key="16">
    <source>
        <dbReference type="PROSITE" id="PS50110"/>
    </source>
</evidence>
<dbReference type="SMART" id="SM00387">
    <property type="entry name" value="HATPase_c"/>
    <property type="match status" value="1"/>
</dbReference>
<evidence type="ECO:0000313" key="18">
    <source>
        <dbReference type="Proteomes" id="UP001293718"/>
    </source>
</evidence>
<evidence type="ECO:0000256" key="3">
    <source>
        <dbReference type="ARBA" id="ARBA00012438"/>
    </source>
</evidence>
<dbReference type="PANTHER" id="PTHR45339">
    <property type="entry name" value="HYBRID SIGNAL TRANSDUCTION HISTIDINE KINASE J"/>
    <property type="match status" value="1"/>
</dbReference>
<dbReference type="EMBL" id="JAXOJX010000021">
    <property type="protein sequence ID" value="MDZ5457704.1"/>
    <property type="molecule type" value="Genomic_DNA"/>
</dbReference>
<dbReference type="Gene3D" id="1.10.287.130">
    <property type="match status" value="1"/>
</dbReference>
<feature type="compositionally biased region" description="Low complexity" evidence="13">
    <location>
        <begin position="599"/>
        <end position="619"/>
    </location>
</feature>
<gene>
    <name evidence="17" type="ORF">SM757_14085</name>
</gene>
<keyword evidence="10" id="KW-0902">Two-component regulatory system</keyword>
<evidence type="ECO:0000256" key="10">
    <source>
        <dbReference type="ARBA" id="ARBA00023012"/>
    </source>
</evidence>
<evidence type="ECO:0000256" key="9">
    <source>
        <dbReference type="ARBA" id="ARBA00022989"/>
    </source>
</evidence>
<dbReference type="Proteomes" id="UP001293718">
    <property type="component" value="Unassembled WGS sequence"/>
</dbReference>
<feature type="modified residue" description="4-aspartylphosphate" evidence="12">
    <location>
        <position position="526"/>
    </location>
</feature>
<dbReference type="SUPFAM" id="SSF55874">
    <property type="entry name" value="ATPase domain of HSP90 chaperone/DNA topoisomerase II/histidine kinase"/>
    <property type="match status" value="1"/>
</dbReference>
<dbReference type="Pfam" id="PF00512">
    <property type="entry name" value="HisKA"/>
    <property type="match status" value="1"/>
</dbReference>
<dbReference type="InterPro" id="IPR005467">
    <property type="entry name" value="His_kinase_dom"/>
</dbReference>
<protein>
    <recommendedName>
        <fullName evidence="3">histidine kinase</fullName>
        <ecNumber evidence="3">2.7.13.3</ecNumber>
    </recommendedName>
</protein>
<dbReference type="Gene3D" id="3.30.565.10">
    <property type="entry name" value="Histidine kinase-like ATPase, C-terminal domain"/>
    <property type="match status" value="1"/>
</dbReference>
<reference evidence="17 18" key="1">
    <citation type="submission" date="2023-11" db="EMBL/GenBank/DDBJ databases">
        <title>Draft genome of Azohydromonas lata strain H1 (DSM1123), a polyhydroxyalkanoate producer.</title>
        <authorList>
            <person name="Traversa D."/>
            <person name="D'Addabbo P."/>
            <person name="Pazzani C."/>
            <person name="Manzari C."/>
            <person name="Chiara M."/>
            <person name="Scrascia M."/>
        </authorList>
    </citation>
    <scope>NUCLEOTIDE SEQUENCE [LARGE SCALE GENOMIC DNA]</scope>
    <source>
        <strain evidence="17 18">H1</strain>
    </source>
</reference>
<keyword evidence="5 12" id="KW-0597">Phosphoprotein</keyword>
<keyword evidence="4" id="KW-1003">Cell membrane</keyword>
<dbReference type="CDD" id="cd17546">
    <property type="entry name" value="REC_hyHK_CKI1_RcsC-like"/>
    <property type="match status" value="1"/>
</dbReference>
<feature type="domain" description="Response regulatory" evidence="16">
    <location>
        <begin position="477"/>
        <end position="594"/>
    </location>
</feature>
<name>A0ABU5IFU1_9BURK</name>
<keyword evidence="8" id="KW-0067">ATP-binding</keyword>
<evidence type="ECO:0000256" key="2">
    <source>
        <dbReference type="ARBA" id="ARBA00004651"/>
    </source>
</evidence>
<evidence type="ECO:0000256" key="8">
    <source>
        <dbReference type="ARBA" id="ARBA00022840"/>
    </source>
</evidence>
<feature type="domain" description="Histidine kinase" evidence="15">
    <location>
        <begin position="242"/>
        <end position="458"/>
    </location>
</feature>
<dbReference type="SUPFAM" id="SSF47226">
    <property type="entry name" value="Histidine-containing phosphotransfer domain, HPT domain"/>
    <property type="match status" value="1"/>
</dbReference>
<dbReference type="PROSITE" id="PS50110">
    <property type="entry name" value="RESPONSE_REGULATORY"/>
    <property type="match status" value="1"/>
</dbReference>
<evidence type="ECO:0000256" key="14">
    <source>
        <dbReference type="SAM" id="Phobius"/>
    </source>
</evidence>
<dbReference type="CDD" id="cd00082">
    <property type="entry name" value="HisKA"/>
    <property type="match status" value="1"/>
</dbReference>
<dbReference type="InterPro" id="IPR004358">
    <property type="entry name" value="Sig_transdc_His_kin-like_C"/>
</dbReference>
<dbReference type="InterPro" id="IPR036641">
    <property type="entry name" value="HPT_dom_sf"/>
</dbReference>
<dbReference type="PANTHER" id="PTHR45339:SF1">
    <property type="entry name" value="HYBRID SIGNAL TRANSDUCTION HISTIDINE KINASE J"/>
    <property type="match status" value="1"/>
</dbReference>
<dbReference type="SUPFAM" id="SSF47384">
    <property type="entry name" value="Homodimeric domain of signal transducing histidine kinase"/>
    <property type="match status" value="1"/>
</dbReference>
<sequence length="773" mass="83506">MNAGVRSVQRTRLLRWMAVALLFLMGVGLVQWSQVRRLEALSDVKDDYLLLGLQQLRSDYLELRSQWRAPGGPVREADSLQQRYEAFGQRVALLDDEHAQRLVARNPELEHAARMVRDFVARADLYLGANPKARLSEESHRALQQELEALDEPTRMLARDSTREVAAQTAQRQEGVAEHARMDMLLTLLLALCTLACALALLRQRHKLDQRSAGVELLAQRLREARQESESASQAKSAFLANMSHEIRTPFQGLLGMLALLRDTPLEPRQQEYLRTANEAADHLLSILNDILDMSKLEAGSLALLSEPVVLRPMVAEVEQVMRPRAMAKGLALRVHVAPELPAALELDGTRLKQVLNKLMNNAIQFTDSGSVTLNVRLGNASGTLECAVTDTGIGMDEYTLSRLFQRFVQAGGPRRHGGTGLGLEISRHLARLMGGDLLVQSSPGAGSTFTLVLPLVEAQAPPLPEADERLPVAGLRVLVAEDHEINRRYLAALLDRLGHRARIVRNGVDAVQAVAEQRFDLVLMDLHMPVLDGAGAAQAIRALPAPAGQVPIVALTADALPETRQRCLNAGMNDVLTKPVTLQQLAQVMRRQARERNGAGATAEGAAAQAVPDGAAPQTPDTLLVDEATACGVAQVLSNAHYSSLVQRYLDDLAVQLPQLAATVRSLQQAQDADEAAAAGQDVDLAAADAIRAQAPTLRTGLREAAHAAKGAALNLGLPGLAQAAVEVEKNASTAEPATLQDALQRWSALLPATRQALLDCGLMEAAPDVTA</sequence>
<dbReference type="InterPro" id="IPR036890">
    <property type="entry name" value="HATPase_C_sf"/>
</dbReference>
<keyword evidence="7" id="KW-0547">Nucleotide-binding</keyword>
<dbReference type="RefSeq" id="WP_066338217.1">
    <property type="nucleotide sequence ID" value="NZ_JAXOJX010000021.1"/>
</dbReference>
<comment type="catalytic activity">
    <reaction evidence="1">
        <text>ATP + protein L-histidine = ADP + protein N-phospho-L-histidine.</text>
        <dbReference type="EC" id="2.7.13.3"/>
    </reaction>
</comment>
<dbReference type="InterPro" id="IPR001789">
    <property type="entry name" value="Sig_transdc_resp-reg_receiver"/>
</dbReference>
<keyword evidence="9 14" id="KW-1133">Transmembrane helix</keyword>
<feature type="region of interest" description="Disordered" evidence="13">
    <location>
        <begin position="592"/>
        <end position="621"/>
    </location>
</feature>